<protein>
    <submittedName>
        <fullName evidence="1">Uncharacterized protein</fullName>
    </submittedName>
</protein>
<dbReference type="AlphaFoldDB" id="A0A8T8SRV7"/>
<accession>A0A8T8SRV7</accession>
<comment type="caution">
    <text evidence="1">The sequence shown here is derived from an EMBL/GenBank/DDBJ whole genome shotgun (WGS) entry which is preliminary data.</text>
</comment>
<sequence>MVLKSNPLSISSSLIIDSFPTQDSSSRGAPSASASDFRINEDAGMDVDVDPPEPDHSVRTESDDVPWLRLFMILVLWLSCARGLSRACANVILVFVRELQLPAHNITSPRHIATVRKQLGHKNSMVKNDRPISYFHYGSVIRFLQECFEDNGFEDLVNHWRDRSHRSTLADIYDGTAWDADGFMHNRLHLRLTLGVDWFTPHSFSNTASYTIGAVSLRIENLPPSMRNRPEYMHVAAVLPGPRQTGEAGLNAALKPLIDELRQLSEGVHIHTPGYPLTRTLRAKLLMALGDTPARAKLAGFPSHSQSGRWCGHCLADSASWVDELVREEVPALRIPDSHRTAAFLVKANAGAREDTLRSSAATWTALYDLPYWRSVTDVPVDAMHALHLGACKRFWHATLVDGHLLPSQFPIIGEVISSASYPRNLTAIRPNFGTKSGGSPTSDAWSTFARFLLPLVLASHWSEELAIDGSQVFSIQHKSFRPAGLSVGAPTPMFHCTVLVRHLVTMAADLSLMTHIVQQTEFTEARLSELDRVIKDHISSIADHIDPRWPMPNHHALTHLPDHIRRFGPPREFWFYSMERLNGFLKKTLTNEHHGGELEATMQDNHALYRTVQRQIRGLGNSDQENAFRKLLFDQSSSHDPFQRDTDDLGYSSNVATVCGKGDPIILEAEIFQGIVTMINDTRGSADPLAVPDAPVHSRYQRPEGPNGGEALRISYMATSFPSITLRSGTISPARSRANVAKGASNVIVNTNEGHRPGELLAVFDHTHSNPRLGQLVKRTYAEVIVYRLVDWPEQHPLAPRATRLGYFLFSTDTPERRVVPIANIVDTYVGATAKHIVGNDAARFAARLHP</sequence>
<organism evidence="1 2">
    <name type="scientific">Tilletia caries</name>
    <name type="common">wheat bunt fungus</name>
    <dbReference type="NCBI Taxonomy" id="13290"/>
    <lineage>
        <taxon>Eukaryota</taxon>
        <taxon>Fungi</taxon>
        <taxon>Dikarya</taxon>
        <taxon>Basidiomycota</taxon>
        <taxon>Ustilaginomycotina</taxon>
        <taxon>Exobasidiomycetes</taxon>
        <taxon>Tilletiales</taxon>
        <taxon>Tilletiaceae</taxon>
        <taxon>Tilletia</taxon>
    </lineage>
</organism>
<dbReference type="Proteomes" id="UP000077671">
    <property type="component" value="Unassembled WGS sequence"/>
</dbReference>
<evidence type="ECO:0000313" key="2">
    <source>
        <dbReference type="Proteomes" id="UP000077671"/>
    </source>
</evidence>
<dbReference type="InterPro" id="IPR004242">
    <property type="entry name" value="Transposase_21"/>
</dbReference>
<proteinExistence type="predicted"/>
<dbReference type="Pfam" id="PF02992">
    <property type="entry name" value="Transposase_21"/>
    <property type="match status" value="1"/>
</dbReference>
<dbReference type="EMBL" id="LWDD02001611">
    <property type="protein sequence ID" value="KAE8246910.1"/>
    <property type="molecule type" value="Genomic_DNA"/>
</dbReference>
<reference evidence="1" key="2">
    <citation type="journal article" date="2019" name="IMA Fungus">
        <title>Genome sequencing and comparison of five Tilletia species to identify candidate genes for the detection of regulated species infecting wheat.</title>
        <authorList>
            <person name="Nguyen H.D.T."/>
            <person name="Sultana T."/>
            <person name="Kesanakurti P."/>
            <person name="Hambleton S."/>
        </authorList>
    </citation>
    <scope>NUCLEOTIDE SEQUENCE</scope>
    <source>
        <strain evidence="1">DAOMC 238032</strain>
    </source>
</reference>
<gene>
    <name evidence="1" type="ORF">A4X03_0g7191</name>
</gene>
<name>A0A8T8SRV7_9BASI</name>
<dbReference type="PANTHER" id="PTHR46579">
    <property type="entry name" value="F5/8 TYPE C DOMAIN-CONTAINING PROTEIN-RELATED"/>
    <property type="match status" value="1"/>
</dbReference>
<dbReference type="PANTHER" id="PTHR46579:SF1">
    <property type="entry name" value="F5_8 TYPE C DOMAIN-CONTAINING PROTEIN"/>
    <property type="match status" value="1"/>
</dbReference>
<reference evidence="1" key="1">
    <citation type="submission" date="2016-04" db="EMBL/GenBank/DDBJ databases">
        <authorList>
            <person name="Nguyen H.D."/>
            <person name="Kesanakurti P."/>
            <person name="Cullis J."/>
            <person name="Levesque C.A."/>
            <person name="Hambleton S."/>
        </authorList>
    </citation>
    <scope>NUCLEOTIDE SEQUENCE</scope>
    <source>
        <strain evidence="1">DAOMC 238032</strain>
    </source>
</reference>
<evidence type="ECO:0000313" key="1">
    <source>
        <dbReference type="EMBL" id="KAE8246910.1"/>
    </source>
</evidence>